<evidence type="ECO:0000256" key="1">
    <source>
        <dbReference type="ARBA" id="ARBA00023004"/>
    </source>
</evidence>
<dbReference type="GO" id="GO:0034599">
    <property type="term" value="P:cellular response to oxidative stress"/>
    <property type="evidence" value="ECO:0007669"/>
    <property type="project" value="TreeGrafter"/>
</dbReference>
<dbReference type="PANTHER" id="PTHR36965">
    <property type="entry name" value="FE(2+)-TRAFFICKING PROTEIN-RELATED"/>
    <property type="match status" value="1"/>
</dbReference>
<dbReference type="InterPro" id="IPR007457">
    <property type="entry name" value="Fe_traffick_prot_YggX"/>
</dbReference>
<sequence length="91" mass="10408">MRIVQCTVLNRESEGLEKPPYPGELGERIYQNVSKEGWNQWLQRLVLIINENRLSTADPDNVSLIEQHMLGFLFKEGDLGNIPAGFAPRKK</sequence>
<organism evidence="2">
    <name type="scientific">marine metagenome</name>
    <dbReference type="NCBI Taxonomy" id="408172"/>
    <lineage>
        <taxon>unclassified sequences</taxon>
        <taxon>metagenomes</taxon>
        <taxon>ecological metagenomes</taxon>
    </lineage>
</organism>
<dbReference type="AlphaFoldDB" id="A0A382JMY9"/>
<evidence type="ECO:0008006" key="3">
    <source>
        <dbReference type="Google" id="ProtNLM"/>
    </source>
</evidence>
<name>A0A382JMY9_9ZZZZ</name>
<gene>
    <name evidence="2" type="ORF">METZ01_LOCUS265909</name>
</gene>
<dbReference type="Pfam" id="PF04362">
    <property type="entry name" value="Iron_traffic"/>
    <property type="match status" value="1"/>
</dbReference>
<dbReference type="SUPFAM" id="SSF111148">
    <property type="entry name" value="YggX-like"/>
    <property type="match status" value="1"/>
</dbReference>
<dbReference type="InterPro" id="IPR036766">
    <property type="entry name" value="Fe_traffick_prot_YggX_sf"/>
</dbReference>
<keyword evidence="1" id="KW-0408">Iron</keyword>
<evidence type="ECO:0000313" key="2">
    <source>
        <dbReference type="EMBL" id="SVC13055.1"/>
    </source>
</evidence>
<dbReference type="NCBIfam" id="NF003817">
    <property type="entry name" value="PRK05408.1"/>
    <property type="match status" value="1"/>
</dbReference>
<dbReference type="GO" id="GO:0005829">
    <property type="term" value="C:cytosol"/>
    <property type="evidence" value="ECO:0007669"/>
    <property type="project" value="TreeGrafter"/>
</dbReference>
<dbReference type="PIRSF" id="PIRSF029827">
    <property type="entry name" value="Fe_traffic_YggX"/>
    <property type="match status" value="1"/>
</dbReference>
<dbReference type="Gene3D" id="1.10.3880.10">
    <property type="entry name" value="Fe(II) trafficking protein YggX"/>
    <property type="match status" value="1"/>
</dbReference>
<dbReference type="PANTHER" id="PTHR36965:SF1">
    <property type="entry name" value="FE(2+)-TRAFFICKING PROTEIN-RELATED"/>
    <property type="match status" value="1"/>
</dbReference>
<proteinExistence type="predicted"/>
<protein>
    <recommendedName>
        <fullName evidence="3">Fe(2+)-trafficking protein</fullName>
    </recommendedName>
</protein>
<accession>A0A382JMY9</accession>
<reference evidence="2" key="1">
    <citation type="submission" date="2018-05" db="EMBL/GenBank/DDBJ databases">
        <authorList>
            <person name="Lanie J.A."/>
            <person name="Ng W.-L."/>
            <person name="Kazmierczak K.M."/>
            <person name="Andrzejewski T.M."/>
            <person name="Davidsen T.M."/>
            <person name="Wayne K.J."/>
            <person name="Tettelin H."/>
            <person name="Glass J.I."/>
            <person name="Rusch D."/>
            <person name="Podicherti R."/>
            <person name="Tsui H.-C.T."/>
            <person name="Winkler M.E."/>
        </authorList>
    </citation>
    <scope>NUCLEOTIDE SEQUENCE</scope>
</reference>
<dbReference type="GO" id="GO:0005506">
    <property type="term" value="F:iron ion binding"/>
    <property type="evidence" value="ECO:0007669"/>
    <property type="project" value="InterPro"/>
</dbReference>
<dbReference type="EMBL" id="UINC01075152">
    <property type="protein sequence ID" value="SVC13055.1"/>
    <property type="molecule type" value="Genomic_DNA"/>
</dbReference>